<evidence type="ECO:0000313" key="4">
    <source>
        <dbReference type="EMBL" id="KAJ4462801.1"/>
    </source>
</evidence>
<feature type="domain" description="PIH1D1/2/3 CS-like" evidence="3">
    <location>
        <begin position="196"/>
        <end position="293"/>
    </location>
</feature>
<dbReference type="EMBL" id="JAPMOS010000002">
    <property type="protein sequence ID" value="KAJ4462801.1"/>
    <property type="molecule type" value="Genomic_DNA"/>
</dbReference>
<dbReference type="PANTHER" id="PTHR22997">
    <property type="entry name" value="PIH1 DOMAIN-CONTAINING PROTEIN 1"/>
    <property type="match status" value="1"/>
</dbReference>
<feature type="compositionally biased region" description="Low complexity" evidence="2">
    <location>
        <begin position="84"/>
        <end position="99"/>
    </location>
</feature>
<dbReference type="PANTHER" id="PTHR22997:SF0">
    <property type="entry name" value="PIH1 DOMAIN-CONTAINING PROTEIN 1"/>
    <property type="match status" value="1"/>
</dbReference>
<dbReference type="Proteomes" id="UP001141327">
    <property type="component" value="Unassembled WGS sequence"/>
</dbReference>
<comment type="similarity">
    <text evidence="1">Belongs to the PIH1 family.</text>
</comment>
<evidence type="ECO:0000313" key="5">
    <source>
        <dbReference type="Proteomes" id="UP001141327"/>
    </source>
</evidence>
<feature type="region of interest" description="Disordered" evidence="2">
    <location>
        <begin position="47"/>
        <end position="196"/>
    </location>
</feature>
<evidence type="ECO:0000259" key="3">
    <source>
        <dbReference type="Pfam" id="PF18201"/>
    </source>
</evidence>
<sequence>MSHFTPAERSRFEQCFQDPNFVSLFEDYMREISDPKNLEENLKALDEMERYDQEHPNDLPPGLVPRGSGRPKVPGVVKMAQGLSTSPTPKASPSPAKAAMPPPPQQPRKNKPTSSKSAAESRLAPPPAHTTSPPSAYPPSAPSSGVASGSSALPVGFPDEDEPQLQLRLPGGAEGPGAPPKIVELPGGGGPAPKQAPRHRIVYSETFDMQHHTMDREASRGPRPDQLRLIIELPLIESAEGVEVDVESRAVHLVTPAGPYQTTIPLALPVDGERARAAFDKATRRMEITLPVVKWYGRGADELGECLAVGCGLLSAYSSRAFCEATSAVPQRAGPSMAPDVLLKLLGRSSAIMELDPC</sequence>
<dbReference type="Pfam" id="PF18201">
    <property type="entry name" value="PIH1_CS"/>
    <property type="match status" value="1"/>
</dbReference>
<evidence type="ECO:0000256" key="2">
    <source>
        <dbReference type="SAM" id="MobiDB-lite"/>
    </source>
</evidence>
<accession>A0ABQ8UWF6</accession>
<feature type="compositionally biased region" description="Basic and acidic residues" evidence="2">
    <location>
        <begin position="47"/>
        <end position="57"/>
    </location>
</feature>
<dbReference type="InterPro" id="IPR050734">
    <property type="entry name" value="PIH1/Kintoun_subfamily"/>
</dbReference>
<comment type="caution">
    <text evidence="4">The sequence shown here is derived from an EMBL/GenBank/DDBJ whole genome shotgun (WGS) entry which is preliminary data.</text>
</comment>
<reference evidence="4" key="1">
    <citation type="journal article" date="2022" name="bioRxiv">
        <title>Genomics of Preaxostyla Flagellates Illuminates Evolutionary Transitions and the Path Towards Mitochondrial Loss.</title>
        <authorList>
            <person name="Novak L.V.F."/>
            <person name="Treitli S.C."/>
            <person name="Pyrih J."/>
            <person name="Halakuc P."/>
            <person name="Pipaliya S.V."/>
            <person name="Vacek V."/>
            <person name="Brzon O."/>
            <person name="Soukal P."/>
            <person name="Eme L."/>
            <person name="Dacks J.B."/>
            <person name="Karnkowska A."/>
            <person name="Elias M."/>
            <person name="Hampl V."/>
        </authorList>
    </citation>
    <scope>NUCLEOTIDE SEQUENCE</scope>
    <source>
        <strain evidence="4">RCP-MX</strain>
    </source>
</reference>
<name>A0ABQ8UWF6_9EUKA</name>
<dbReference type="InterPro" id="IPR041442">
    <property type="entry name" value="PIH1D1/2/3_CS-like"/>
</dbReference>
<keyword evidence="5" id="KW-1185">Reference proteome</keyword>
<organism evidence="4 5">
    <name type="scientific">Paratrimastix pyriformis</name>
    <dbReference type="NCBI Taxonomy" id="342808"/>
    <lineage>
        <taxon>Eukaryota</taxon>
        <taxon>Metamonada</taxon>
        <taxon>Preaxostyla</taxon>
        <taxon>Paratrimastigidae</taxon>
        <taxon>Paratrimastix</taxon>
    </lineage>
</organism>
<feature type="compositionally biased region" description="Low complexity" evidence="2">
    <location>
        <begin position="142"/>
        <end position="152"/>
    </location>
</feature>
<gene>
    <name evidence="4" type="ORF">PAPYR_826</name>
</gene>
<evidence type="ECO:0000256" key="1">
    <source>
        <dbReference type="ARBA" id="ARBA00008511"/>
    </source>
</evidence>
<protein>
    <recommendedName>
        <fullName evidence="3">PIH1D1/2/3 CS-like domain-containing protein</fullName>
    </recommendedName>
</protein>
<proteinExistence type="inferred from homology"/>